<dbReference type="EMBL" id="AWQQ01000077">
    <property type="protein sequence ID" value="PHJ37807.1"/>
    <property type="molecule type" value="Genomic_DNA"/>
</dbReference>
<feature type="signal peptide" evidence="1">
    <location>
        <begin position="1"/>
        <end position="23"/>
    </location>
</feature>
<keyword evidence="1" id="KW-0732">Signal</keyword>
<evidence type="ECO:0000256" key="1">
    <source>
        <dbReference type="SAM" id="SignalP"/>
    </source>
</evidence>
<comment type="caution">
    <text evidence="2">The sequence shown here is derived from an EMBL/GenBank/DDBJ whole genome shotgun (WGS) entry which is preliminary data.</text>
</comment>
<gene>
    <name evidence="2" type="ORF">P378_13740</name>
</gene>
<dbReference type="AlphaFoldDB" id="A0A2C6M6H7"/>
<protein>
    <submittedName>
        <fullName evidence="2">Uncharacterized protein</fullName>
    </submittedName>
</protein>
<name>A0A2C6M6H7_9FIRM</name>
<evidence type="ECO:0000313" key="3">
    <source>
        <dbReference type="Proteomes" id="UP000222564"/>
    </source>
</evidence>
<accession>A0A2C6M6H7</accession>
<organism evidence="2 3">
    <name type="scientific">Desulforamulus profundi</name>
    <dbReference type="NCBI Taxonomy" id="1383067"/>
    <lineage>
        <taxon>Bacteria</taxon>
        <taxon>Bacillati</taxon>
        <taxon>Bacillota</taxon>
        <taxon>Clostridia</taxon>
        <taxon>Eubacteriales</taxon>
        <taxon>Peptococcaceae</taxon>
        <taxon>Desulforamulus</taxon>
    </lineage>
</organism>
<keyword evidence="3" id="KW-1185">Reference proteome</keyword>
<reference evidence="2 3" key="1">
    <citation type="submission" date="2013-09" db="EMBL/GenBank/DDBJ databases">
        <title>Biodegradation of hydrocarbons in the deep terrestrial subsurface : characterization of a microbial consortium composed of two Desulfotomaculum species originating from a deep geological formation.</title>
        <authorList>
            <person name="Aullo T."/>
            <person name="Berlendis S."/>
            <person name="Lascourreges J.-F."/>
            <person name="Dessort D."/>
            <person name="Saint-Laurent S."/>
            <person name="Schraauwers B."/>
            <person name="Mas J."/>
            <person name="Magot M."/>
            <person name="Ranchou-Peyruse A."/>
        </authorList>
    </citation>
    <scope>NUCLEOTIDE SEQUENCE [LARGE SCALE GENOMIC DNA]</scope>
    <source>
        <strain evidence="2 3">Bs107</strain>
    </source>
</reference>
<evidence type="ECO:0000313" key="2">
    <source>
        <dbReference type="EMBL" id="PHJ37807.1"/>
    </source>
</evidence>
<dbReference type="RefSeq" id="WP_180261088.1">
    <property type="nucleotide sequence ID" value="NZ_AWQQ01000077.1"/>
</dbReference>
<proteinExistence type="predicted"/>
<feature type="chain" id="PRO_5011999414" evidence="1">
    <location>
        <begin position="24"/>
        <end position="54"/>
    </location>
</feature>
<sequence>MKKLISVILAGFLVLSVTVTAIAAPTNNAVFYLNLNKYMVNKSQYTMDAAPFIV</sequence>
<dbReference type="Proteomes" id="UP000222564">
    <property type="component" value="Unassembled WGS sequence"/>
</dbReference>